<reference evidence="1 2" key="2">
    <citation type="submission" date="2015-05" db="EMBL/GenBank/DDBJ databases">
        <authorList>
            <person name="Morales-Cruz A."/>
            <person name="Amrine K.C."/>
            <person name="Cantu D."/>
        </authorList>
    </citation>
    <scope>NUCLEOTIDE SEQUENCE [LARGE SCALE GENOMIC DNA]</scope>
    <source>
        <strain evidence="1">UCRPC4</strain>
    </source>
</reference>
<evidence type="ECO:0000313" key="2">
    <source>
        <dbReference type="Proteomes" id="UP000053317"/>
    </source>
</evidence>
<keyword evidence="1" id="KW-0547">Nucleotide-binding</keyword>
<keyword evidence="1" id="KW-0067">ATP-binding</keyword>
<gene>
    <name evidence="1" type="ORF">UCRPC4_g02642</name>
</gene>
<accession>A0A0G2ENG0</accession>
<comment type="caution">
    <text evidence="1">The sequence shown here is derived from an EMBL/GenBank/DDBJ whole genome shotgun (WGS) entry which is preliminary data.</text>
</comment>
<keyword evidence="1" id="KW-0347">Helicase</keyword>
<dbReference type="OrthoDB" id="4310724at2759"/>
<evidence type="ECO:0000313" key="1">
    <source>
        <dbReference type="EMBL" id="KKY23829.1"/>
    </source>
</evidence>
<dbReference type="AlphaFoldDB" id="A0A0G2ENG0"/>
<keyword evidence="2" id="KW-1185">Reference proteome</keyword>
<protein>
    <submittedName>
        <fullName evidence="1">Putative atp-dependent rna helicase mak5</fullName>
    </submittedName>
</protein>
<proteinExistence type="predicted"/>
<sequence length="140" mass="15506">MIVRKVAIDSGVAHKRQRFIPNGRGGTYREEMERGPRSTLLQLIAQECLASEESETAGVTRLIAKVHSSSSESDGKSGRSSLVPVEIDRQLINRLSPRVKLSQKITDAILAKEKAATRDDWIHKAAEELGVDYDSDEFVT</sequence>
<dbReference type="EMBL" id="LCWF01000064">
    <property type="protein sequence ID" value="KKY23829.1"/>
    <property type="molecule type" value="Genomic_DNA"/>
</dbReference>
<dbReference type="GO" id="GO:0004386">
    <property type="term" value="F:helicase activity"/>
    <property type="evidence" value="ECO:0007669"/>
    <property type="project" value="UniProtKB-KW"/>
</dbReference>
<reference evidence="1 2" key="1">
    <citation type="submission" date="2015-05" db="EMBL/GenBank/DDBJ databases">
        <title>Distinctive expansion of gene families associated with plant cell wall degradation and secondary metabolism in the genomes of grapevine trunk pathogens.</title>
        <authorList>
            <person name="Lawrence D.P."/>
            <person name="Travadon R."/>
            <person name="Rolshausen P.E."/>
            <person name="Baumgartner K."/>
        </authorList>
    </citation>
    <scope>NUCLEOTIDE SEQUENCE [LARGE SCALE GENOMIC DNA]</scope>
    <source>
        <strain evidence="1">UCRPC4</strain>
    </source>
</reference>
<organism evidence="1 2">
    <name type="scientific">Phaeomoniella chlamydospora</name>
    <name type="common">Phaeoacremonium chlamydosporum</name>
    <dbReference type="NCBI Taxonomy" id="158046"/>
    <lineage>
        <taxon>Eukaryota</taxon>
        <taxon>Fungi</taxon>
        <taxon>Dikarya</taxon>
        <taxon>Ascomycota</taxon>
        <taxon>Pezizomycotina</taxon>
        <taxon>Eurotiomycetes</taxon>
        <taxon>Chaetothyriomycetidae</taxon>
        <taxon>Phaeomoniellales</taxon>
        <taxon>Phaeomoniellaceae</taxon>
        <taxon>Phaeomoniella</taxon>
    </lineage>
</organism>
<keyword evidence="1" id="KW-0378">Hydrolase</keyword>
<name>A0A0G2ENG0_PHACM</name>
<dbReference type="Proteomes" id="UP000053317">
    <property type="component" value="Unassembled WGS sequence"/>
</dbReference>